<evidence type="ECO:0008006" key="3">
    <source>
        <dbReference type="Google" id="ProtNLM"/>
    </source>
</evidence>
<evidence type="ECO:0000313" key="1">
    <source>
        <dbReference type="EMBL" id="KAJ7312649.1"/>
    </source>
</evidence>
<name>A0AAD6Z9C4_9AGAR</name>
<protein>
    <recommendedName>
        <fullName evidence="3">HAT C-terminal dimerisation domain-containing protein</fullName>
    </recommendedName>
</protein>
<dbReference type="EMBL" id="JARIHO010000071">
    <property type="protein sequence ID" value="KAJ7312649.1"/>
    <property type="molecule type" value="Genomic_DNA"/>
</dbReference>
<keyword evidence="2" id="KW-1185">Reference proteome</keyword>
<sequence length="62" mass="7110">MIHLIQMSHLRTTTAAYLSIPFDVERAFSGGRRLLSFTRNRLSAESIRRRMCLGSWGKSNLV</sequence>
<reference evidence="1" key="1">
    <citation type="submission" date="2023-03" db="EMBL/GenBank/DDBJ databases">
        <title>Massive genome expansion in bonnet fungi (Mycena s.s.) driven by repeated elements and novel gene families across ecological guilds.</title>
        <authorList>
            <consortium name="Lawrence Berkeley National Laboratory"/>
            <person name="Harder C.B."/>
            <person name="Miyauchi S."/>
            <person name="Viragh M."/>
            <person name="Kuo A."/>
            <person name="Thoen E."/>
            <person name="Andreopoulos B."/>
            <person name="Lu D."/>
            <person name="Skrede I."/>
            <person name="Drula E."/>
            <person name="Henrissat B."/>
            <person name="Morin E."/>
            <person name="Kohler A."/>
            <person name="Barry K."/>
            <person name="LaButti K."/>
            <person name="Morin E."/>
            <person name="Salamov A."/>
            <person name="Lipzen A."/>
            <person name="Mereny Z."/>
            <person name="Hegedus B."/>
            <person name="Baldrian P."/>
            <person name="Stursova M."/>
            <person name="Weitz H."/>
            <person name="Taylor A."/>
            <person name="Grigoriev I.V."/>
            <person name="Nagy L.G."/>
            <person name="Martin F."/>
            <person name="Kauserud H."/>
        </authorList>
    </citation>
    <scope>NUCLEOTIDE SEQUENCE</scope>
    <source>
        <strain evidence="1">CBHHK002</strain>
    </source>
</reference>
<accession>A0AAD6Z9C4</accession>
<dbReference type="Proteomes" id="UP001218218">
    <property type="component" value="Unassembled WGS sequence"/>
</dbReference>
<dbReference type="AlphaFoldDB" id="A0AAD6Z9C4"/>
<organism evidence="1 2">
    <name type="scientific">Mycena albidolilacea</name>
    <dbReference type="NCBI Taxonomy" id="1033008"/>
    <lineage>
        <taxon>Eukaryota</taxon>
        <taxon>Fungi</taxon>
        <taxon>Dikarya</taxon>
        <taxon>Basidiomycota</taxon>
        <taxon>Agaricomycotina</taxon>
        <taxon>Agaricomycetes</taxon>
        <taxon>Agaricomycetidae</taxon>
        <taxon>Agaricales</taxon>
        <taxon>Marasmiineae</taxon>
        <taxon>Mycenaceae</taxon>
        <taxon>Mycena</taxon>
    </lineage>
</organism>
<comment type="caution">
    <text evidence="1">The sequence shown here is derived from an EMBL/GenBank/DDBJ whole genome shotgun (WGS) entry which is preliminary data.</text>
</comment>
<feature type="non-terminal residue" evidence="1">
    <location>
        <position position="62"/>
    </location>
</feature>
<gene>
    <name evidence="1" type="ORF">DFH08DRAFT_756375</name>
</gene>
<proteinExistence type="predicted"/>
<evidence type="ECO:0000313" key="2">
    <source>
        <dbReference type="Proteomes" id="UP001218218"/>
    </source>
</evidence>